<dbReference type="SUPFAM" id="SSF51430">
    <property type="entry name" value="NAD(P)-linked oxidoreductase"/>
    <property type="match status" value="1"/>
</dbReference>
<organism evidence="3 4">
    <name type="scientific">Talaromyces amestolkiae</name>
    <dbReference type="NCBI Taxonomy" id="1196081"/>
    <lineage>
        <taxon>Eukaryota</taxon>
        <taxon>Fungi</taxon>
        <taxon>Dikarya</taxon>
        <taxon>Ascomycota</taxon>
        <taxon>Pezizomycotina</taxon>
        <taxon>Eurotiomycetes</taxon>
        <taxon>Eurotiomycetidae</taxon>
        <taxon>Eurotiales</taxon>
        <taxon>Trichocomaceae</taxon>
        <taxon>Talaromyces</taxon>
        <taxon>Talaromyces sect. Talaromyces</taxon>
    </lineage>
</organism>
<sequence length="294" mass="32787">MTSSNLRSPSLKLGQKQPFLLYGTAFKRERTAELTKSALESGFQGIDTANHPSAYREAFAGDGLSAAIDTGIKRETLFIQSKFTPIRGHDKDKIPFNPDQSIEGQIRESISQTLQHLKLDYLDALILHCPFEDDADNLVAWKVFETYVPGTIRHLGVSNISLPVLRQIYEEADVKPVIVQNRFFKGTGYDVDVRAFAREHGILYQTFGVLKNNQHLLASDLVASMAEKLSLEKELALYVLVLGLGDLQILDGTTNLDRMKNDLKTIADVTNDDKLLKDLAPSFDAFTSLLEKSI</sequence>
<proteinExistence type="predicted"/>
<name>A0A364KW77_TALAM</name>
<dbReference type="GO" id="GO:0016491">
    <property type="term" value="F:oxidoreductase activity"/>
    <property type="evidence" value="ECO:0007669"/>
    <property type="project" value="UniProtKB-KW"/>
</dbReference>
<dbReference type="AlphaFoldDB" id="A0A364KW77"/>
<reference evidence="3 4" key="1">
    <citation type="journal article" date="2017" name="Biotechnol. Biofuels">
        <title>Differential beta-glucosidase expression as a function of carbon source availability in Talaromyces amestolkiae: a genomic and proteomic approach.</title>
        <authorList>
            <person name="de Eugenio L.I."/>
            <person name="Mendez-Liter J.A."/>
            <person name="Nieto-Dominguez M."/>
            <person name="Alonso L."/>
            <person name="Gil-Munoz J."/>
            <person name="Barriuso J."/>
            <person name="Prieto A."/>
            <person name="Martinez M.J."/>
        </authorList>
    </citation>
    <scope>NUCLEOTIDE SEQUENCE [LARGE SCALE GENOMIC DNA]</scope>
    <source>
        <strain evidence="3 4">CIB</strain>
    </source>
</reference>
<gene>
    <name evidence="3" type="ORF">BHQ10_003763</name>
</gene>
<dbReference type="GeneID" id="63792979"/>
<dbReference type="Gene3D" id="3.20.20.100">
    <property type="entry name" value="NADP-dependent oxidoreductase domain"/>
    <property type="match status" value="1"/>
</dbReference>
<dbReference type="STRING" id="1196081.A0A364KW77"/>
<evidence type="ECO:0000313" key="3">
    <source>
        <dbReference type="EMBL" id="RAO67751.1"/>
    </source>
</evidence>
<dbReference type="Pfam" id="PF00248">
    <property type="entry name" value="Aldo_ket_red"/>
    <property type="match status" value="1"/>
</dbReference>
<dbReference type="OrthoDB" id="5357513at2759"/>
<evidence type="ECO:0000259" key="2">
    <source>
        <dbReference type="Pfam" id="PF00248"/>
    </source>
</evidence>
<evidence type="ECO:0000256" key="1">
    <source>
        <dbReference type="ARBA" id="ARBA00023002"/>
    </source>
</evidence>
<dbReference type="Proteomes" id="UP000249363">
    <property type="component" value="Unassembled WGS sequence"/>
</dbReference>
<comment type="caution">
    <text evidence="3">The sequence shown here is derived from an EMBL/GenBank/DDBJ whole genome shotgun (WGS) entry which is preliminary data.</text>
</comment>
<feature type="domain" description="NADP-dependent oxidoreductase" evidence="2">
    <location>
        <begin position="22"/>
        <end position="183"/>
    </location>
</feature>
<dbReference type="InterPro" id="IPR020471">
    <property type="entry name" value="AKR"/>
</dbReference>
<keyword evidence="1" id="KW-0560">Oxidoreductase</keyword>
<protein>
    <recommendedName>
        <fullName evidence="2">NADP-dependent oxidoreductase domain-containing protein</fullName>
    </recommendedName>
</protein>
<dbReference type="InterPro" id="IPR036812">
    <property type="entry name" value="NAD(P)_OxRdtase_dom_sf"/>
</dbReference>
<dbReference type="PANTHER" id="PTHR11732">
    <property type="entry name" value="ALDO/KETO REDUCTASE"/>
    <property type="match status" value="1"/>
</dbReference>
<dbReference type="InterPro" id="IPR023210">
    <property type="entry name" value="NADP_OxRdtase_dom"/>
</dbReference>
<dbReference type="RefSeq" id="XP_040732267.1">
    <property type="nucleotide sequence ID" value="XM_040876055.1"/>
</dbReference>
<keyword evidence="4" id="KW-1185">Reference proteome</keyword>
<accession>A0A364KW77</accession>
<dbReference type="EMBL" id="MIKG01000006">
    <property type="protein sequence ID" value="RAO67751.1"/>
    <property type="molecule type" value="Genomic_DNA"/>
</dbReference>
<evidence type="ECO:0000313" key="4">
    <source>
        <dbReference type="Proteomes" id="UP000249363"/>
    </source>
</evidence>